<feature type="transmembrane region" description="Helical" evidence="1">
    <location>
        <begin position="84"/>
        <end position="108"/>
    </location>
</feature>
<evidence type="ECO:0000313" key="2">
    <source>
        <dbReference type="EMBL" id="SDT39229.1"/>
    </source>
</evidence>
<protein>
    <recommendedName>
        <fullName evidence="4">DoxX-like family protein</fullName>
    </recommendedName>
</protein>
<gene>
    <name evidence="2" type="ORF">SAMN04489721_3439</name>
</gene>
<name>A0A1H2A049_9MICO</name>
<organism evidence="2 3">
    <name type="scientific">Agromyces flavus</name>
    <dbReference type="NCBI Taxonomy" id="589382"/>
    <lineage>
        <taxon>Bacteria</taxon>
        <taxon>Bacillati</taxon>
        <taxon>Actinomycetota</taxon>
        <taxon>Actinomycetes</taxon>
        <taxon>Micrococcales</taxon>
        <taxon>Microbacteriaceae</taxon>
        <taxon>Agromyces</taxon>
    </lineage>
</organism>
<dbReference type="AlphaFoldDB" id="A0A1H2A049"/>
<feature type="transmembrane region" description="Helical" evidence="1">
    <location>
        <begin position="114"/>
        <end position="137"/>
    </location>
</feature>
<evidence type="ECO:0000313" key="3">
    <source>
        <dbReference type="Proteomes" id="UP000199482"/>
    </source>
</evidence>
<dbReference type="Proteomes" id="UP000199482">
    <property type="component" value="Chromosome I"/>
</dbReference>
<proteinExistence type="predicted"/>
<evidence type="ECO:0008006" key="4">
    <source>
        <dbReference type="Google" id="ProtNLM"/>
    </source>
</evidence>
<dbReference type="EMBL" id="LT629755">
    <property type="protein sequence ID" value="SDT39229.1"/>
    <property type="molecule type" value="Genomic_DNA"/>
</dbReference>
<feature type="transmembrane region" description="Helical" evidence="1">
    <location>
        <begin position="55"/>
        <end position="77"/>
    </location>
</feature>
<sequence length="146" mass="15093">MTAMPAARSARAPWRSLLGIVFIAHGVITLAAAVVLAMLPAAIPATVGIELGPDGYLLSYFLAAAELAIGVLSLGAARLTDPTAVGLIVATFVVFHLATALLELVFLFSAAPSAVLVGNLVVRLVAAVVFVVAWRFWRRRAASASA</sequence>
<dbReference type="STRING" id="589382.SAMN04489721_3439"/>
<keyword evidence="1" id="KW-0472">Membrane</keyword>
<evidence type="ECO:0000256" key="1">
    <source>
        <dbReference type="SAM" id="Phobius"/>
    </source>
</evidence>
<accession>A0A1H2A049</accession>
<feature type="transmembrane region" description="Helical" evidence="1">
    <location>
        <begin position="20"/>
        <end position="43"/>
    </location>
</feature>
<keyword evidence="1" id="KW-0812">Transmembrane</keyword>
<keyword evidence="1" id="KW-1133">Transmembrane helix</keyword>
<reference evidence="3" key="1">
    <citation type="submission" date="2016-10" db="EMBL/GenBank/DDBJ databases">
        <authorList>
            <person name="Varghese N."/>
            <person name="Submissions S."/>
        </authorList>
    </citation>
    <scope>NUCLEOTIDE SEQUENCE [LARGE SCALE GENOMIC DNA]</scope>
    <source>
        <strain evidence="3">CPCC 202695</strain>
    </source>
</reference>